<dbReference type="EMBL" id="CDMZ01003896">
    <property type="protein sequence ID" value="CEM47966.1"/>
    <property type="molecule type" value="Genomic_DNA"/>
</dbReference>
<feature type="compositionally biased region" description="Basic and acidic residues" evidence="1">
    <location>
        <begin position="607"/>
        <end position="618"/>
    </location>
</feature>
<feature type="compositionally biased region" description="Basic and acidic residues" evidence="1">
    <location>
        <begin position="650"/>
        <end position="668"/>
    </location>
</feature>
<gene>
    <name evidence="2" type="ORF">Cvel_8606</name>
</gene>
<dbReference type="AlphaFoldDB" id="A0A0G4HUA2"/>
<evidence type="ECO:0000256" key="1">
    <source>
        <dbReference type="SAM" id="MobiDB-lite"/>
    </source>
</evidence>
<feature type="region of interest" description="Disordered" evidence="1">
    <location>
        <begin position="425"/>
        <end position="510"/>
    </location>
</feature>
<feature type="compositionally biased region" description="Low complexity" evidence="1">
    <location>
        <begin position="324"/>
        <end position="343"/>
    </location>
</feature>
<feature type="region of interest" description="Disordered" evidence="1">
    <location>
        <begin position="544"/>
        <end position="676"/>
    </location>
</feature>
<protein>
    <submittedName>
        <fullName evidence="2">Uncharacterized protein</fullName>
    </submittedName>
</protein>
<feature type="compositionally biased region" description="Basic and acidic residues" evidence="1">
    <location>
        <begin position="425"/>
        <end position="448"/>
    </location>
</feature>
<feature type="compositionally biased region" description="Acidic residues" evidence="1">
    <location>
        <begin position="621"/>
        <end position="649"/>
    </location>
</feature>
<feature type="region of interest" description="Disordered" evidence="1">
    <location>
        <begin position="68"/>
        <end position="111"/>
    </location>
</feature>
<feature type="region of interest" description="Disordered" evidence="1">
    <location>
        <begin position="312"/>
        <end position="359"/>
    </location>
</feature>
<feature type="compositionally biased region" description="Gly residues" evidence="1">
    <location>
        <begin position="565"/>
        <end position="575"/>
    </location>
</feature>
<feature type="compositionally biased region" description="Gly residues" evidence="1">
    <location>
        <begin position="458"/>
        <end position="472"/>
    </location>
</feature>
<feature type="region of interest" description="Disordered" evidence="1">
    <location>
        <begin position="271"/>
        <end position="296"/>
    </location>
</feature>
<feature type="compositionally biased region" description="Low complexity" evidence="1">
    <location>
        <begin position="222"/>
        <end position="237"/>
    </location>
</feature>
<feature type="region of interest" description="Disordered" evidence="1">
    <location>
        <begin position="207"/>
        <end position="237"/>
    </location>
</feature>
<sequence length="771" mass="82556">MSAQSDQSPGGVGQGAPSDPLRFTNFLRAHRLFCQEAGNSFLLVESRLGDRCFLKIFSILKTKQQQQQQTMAGLQNGSDAAPLPSAKPENSEGPGQSQPEAASHPEESHVVYEDSDTLTAWRLKSGPPDRQGTFLKASDLPCIVSNVGGISESIDKEERKSIIKMIRNQLHQHDCLRNPSLPGSPLVTLPDACTLHYLRQEILNKEHEKHESRTSKDSHQQPSSSSSSSSSSFASAAAAAPPPATQIFLSASPAAAAPPNLSANRVQAALPPRPLAPRDSSEHAPLPDTKSVPLTLHDPIDSYLSAHCQDCQQLEQEQPPPSPSAAENSEPVAAAATAGQAQQRKQTDPDRVKQADQQAQDTAIFVAEFALSSPSDPFHATSPQQLLAVPNLSAPPSCSSSSSLIGCISALQVPGPPVVLRTRVSAERDSGREKAVLSGQEKRQRTDNRGGITNATGPSGGAQGYLGEGGASGRRQANGGWGLRDVSIQQRGREHVGGEEEEEQEDMGTSWEEIRREALELAALEMSLTIEYFDEKTFEIVGRELPPRMLSPDPERERETEREGGVGGGRQGGMSSGIEEHRDASGMDVDAVGGVEEEAVAGAMGQKGEREEGEDRAVSGEGEEQEGEGADDREGDVEMEDIQKEEDGENKDREGGEVEGHVQREKGGGDPPEGVIENGETEQVAYEGLVASPDWPLLPPHDRAQFLLGHCGSLEGVSMPSLPLPAGPRGRVGRRGAVHSALLCLNRHEWEPEDATLFLRALNFGLSPEEN</sequence>
<dbReference type="VEuPathDB" id="CryptoDB:Cvel_8606"/>
<reference evidence="2" key="1">
    <citation type="submission" date="2014-11" db="EMBL/GenBank/DDBJ databases">
        <authorList>
            <person name="Otto D Thomas"/>
            <person name="Naeem Raeece"/>
        </authorList>
    </citation>
    <scope>NUCLEOTIDE SEQUENCE</scope>
</reference>
<organism evidence="2">
    <name type="scientific">Chromera velia CCMP2878</name>
    <dbReference type="NCBI Taxonomy" id="1169474"/>
    <lineage>
        <taxon>Eukaryota</taxon>
        <taxon>Sar</taxon>
        <taxon>Alveolata</taxon>
        <taxon>Colpodellida</taxon>
        <taxon>Chromeraceae</taxon>
        <taxon>Chromera</taxon>
    </lineage>
</organism>
<accession>A0A0G4HUA2</accession>
<feature type="compositionally biased region" description="Basic and acidic residues" evidence="1">
    <location>
        <begin position="553"/>
        <end position="564"/>
    </location>
</feature>
<evidence type="ECO:0000313" key="2">
    <source>
        <dbReference type="EMBL" id="CEM47966.1"/>
    </source>
</evidence>
<proteinExistence type="predicted"/>
<feature type="compositionally biased region" description="Low complexity" evidence="1">
    <location>
        <begin position="586"/>
        <end position="604"/>
    </location>
</feature>
<feature type="compositionally biased region" description="Basic and acidic residues" evidence="1">
    <location>
        <begin position="345"/>
        <end position="354"/>
    </location>
</feature>
<name>A0A0G4HUA2_9ALVE</name>
<feature type="compositionally biased region" description="Basic and acidic residues" evidence="1">
    <location>
        <begin position="207"/>
        <end position="219"/>
    </location>
</feature>